<accession>A0A7D6CRK8</accession>
<keyword evidence="4" id="KW-1185">Reference proteome</keyword>
<dbReference type="SUPFAM" id="SSF50998">
    <property type="entry name" value="Quinoprotein alcohol dehydrogenase-like"/>
    <property type="match status" value="2"/>
</dbReference>
<dbReference type="AlphaFoldDB" id="A0A7D6CRK8"/>
<dbReference type="EMBL" id="CP059154">
    <property type="protein sequence ID" value="QLK27476.1"/>
    <property type="molecule type" value="Genomic_DNA"/>
</dbReference>
<dbReference type="OrthoDB" id="169171at2157"/>
<name>A0A7D6CRK8_9EURY</name>
<feature type="compositionally biased region" description="Acidic residues" evidence="1">
    <location>
        <begin position="510"/>
        <end position="522"/>
    </location>
</feature>
<dbReference type="KEGG" id="nay:HYG81_07715"/>
<dbReference type="InterPro" id="IPR011047">
    <property type="entry name" value="Quinoprotein_ADH-like_sf"/>
</dbReference>
<dbReference type="InterPro" id="IPR018391">
    <property type="entry name" value="PQQ_b-propeller_rpt"/>
</dbReference>
<feature type="domain" description="Pyrrolo-quinoline quinone repeat" evidence="2">
    <location>
        <begin position="237"/>
        <end position="385"/>
    </location>
</feature>
<feature type="compositionally biased region" description="Acidic residues" evidence="1">
    <location>
        <begin position="418"/>
        <end position="460"/>
    </location>
</feature>
<dbReference type="Pfam" id="PF13360">
    <property type="entry name" value="PQQ_2"/>
    <property type="match status" value="2"/>
</dbReference>
<evidence type="ECO:0000313" key="3">
    <source>
        <dbReference type="EMBL" id="QLK27476.1"/>
    </source>
</evidence>
<dbReference type="PANTHER" id="PTHR34512">
    <property type="entry name" value="CELL SURFACE PROTEIN"/>
    <property type="match status" value="1"/>
</dbReference>
<dbReference type="Gene3D" id="2.130.10.10">
    <property type="entry name" value="YVTN repeat-like/Quinoprotein amine dehydrogenase"/>
    <property type="match status" value="2"/>
</dbReference>
<evidence type="ECO:0000313" key="4">
    <source>
        <dbReference type="Proteomes" id="UP000510869"/>
    </source>
</evidence>
<dbReference type="SMART" id="SM00564">
    <property type="entry name" value="PQQ"/>
    <property type="match status" value="5"/>
</dbReference>
<dbReference type="InterPro" id="IPR002372">
    <property type="entry name" value="PQQ_rpt_dom"/>
</dbReference>
<organism evidence="3 4">
    <name type="scientific">Natrinema zhouii</name>
    <dbReference type="NCBI Taxonomy" id="1710539"/>
    <lineage>
        <taxon>Archaea</taxon>
        <taxon>Methanobacteriati</taxon>
        <taxon>Methanobacteriota</taxon>
        <taxon>Stenosarchaea group</taxon>
        <taxon>Halobacteria</taxon>
        <taxon>Halobacteriales</taxon>
        <taxon>Natrialbaceae</taxon>
        <taxon>Natrinema</taxon>
    </lineage>
</organism>
<dbReference type="Proteomes" id="UP000510869">
    <property type="component" value="Chromosome"/>
</dbReference>
<gene>
    <name evidence="3" type="ORF">HYG81_07715</name>
</gene>
<dbReference type="InterPro" id="IPR015943">
    <property type="entry name" value="WD40/YVTN_repeat-like_dom_sf"/>
</dbReference>
<reference evidence="3 4" key="1">
    <citation type="submission" date="2020-07" db="EMBL/GenBank/DDBJ databases">
        <title>Natrinema (YPL30) sp. nov. and Haloterrigena xxxxxx (YPL8) sp. nov., isolated from a salt mine.</title>
        <authorList>
            <person name="Cui H."/>
        </authorList>
    </citation>
    <scope>NUCLEOTIDE SEQUENCE [LARGE SCALE GENOMIC DNA]</scope>
    <source>
        <strain evidence="3 4">YPL13</strain>
    </source>
</reference>
<feature type="domain" description="Pyrrolo-quinoline quinone repeat" evidence="2">
    <location>
        <begin position="77"/>
        <end position="190"/>
    </location>
</feature>
<feature type="region of interest" description="Disordered" evidence="1">
    <location>
        <begin position="414"/>
        <end position="579"/>
    </location>
</feature>
<evidence type="ECO:0000259" key="2">
    <source>
        <dbReference type="Pfam" id="PF13360"/>
    </source>
</evidence>
<evidence type="ECO:0000256" key="1">
    <source>
        <dbReference type="SAM" id="MobiDB-lite"/>
    </source>
</evidence>
<sequence length="601" mass="61447">MEELHRRTLLGTGAALAAGGILTSISTGETGDDCCPQTISEPERSWSSADANPAGGRYVSAETEIEKPETVAWEYDGYGGDLAIADGTVYLRTEENEIHALDDATGEVEWTADEIPVEGSPAVAGGTVYLGGGQLTALDASDGTVQWTRDFGSGPASVSSPTVTYGRVYVVADGTVYAVDPRDGSTDWKLETVDIDVDVPAENQDREFEAVQFKRSFAVANESVYALTEKAVVQKAVVALDARTGDVQWKSTDEVVTHDVNGPVTASETMVYAPGSFRLENTGFDAETGEQVGGGGAVFPTATRGEIDITGTENGIGVDRYDGESSEHLWGVGASTPVLVAGSYAIVGKTVLIETAPTGENSQVLSRVVAYDLETGDERWEILTDGELGVSHIEAVGPDTIYDRDWKTLRALRSSEAQDGDADGDGSDGGDDNDGDQNDGGSDDGSNETDDSNGDGDSSDGGDGSTDTSSGDSDEDTGSDGGDSAGGDDGTAGGSDDGNDTGTADRSDDGADGVDDGSESDDGNGSTEGGADADGDGSGVDSDTDGATDENGSTADGNSSGVDNDTEDSTPGFTPIASLTAGALGLEGLRRRALADDSDGE</sequence>
<feature type="compositionally biased region" description="Polar residues" evidence="1">
    <location>
        <begin position="550"/>
        <end position="563"/>
    </location>
</feature>
<dbReference type="RefSeq" id="WP_180842637.1">
    <property type="nucleotide sequence ID" value="NZ_CP059154.1"/>
</dbReference>
<dbReference type="GeneID" id="56143082"/>
<proteinExistence type="predicted"/>
<feature type="compositionally biased region" description="Gly residues" evidence="1">
    <location>
        <begin position="479"/>
        <end position="496"/>
    </location>
</feature>
<protein>
    <submittedName>
        <fullName evidence="3">PQQ-binding-like beta-propeller repeat protein</fullName>
    </submittedName>
</protein>
<dbReference type="PANTHER" id="PTHR34512:SF30">
    <property type="entry name" value="OUTER MEMBRANE PROTEIN ASSEMBLY FACTOR BAMB"/>
    <property type="match status" value="1"/>
</dbReference>